<feature type="transmembrane region" description="Helical" evidence="1">
    <location>
        <begin position="192"/>
        <end position="208"/>
    </location>
</feature>
<sequence length="211" mass="25279">MEKMKDYWFAWGLFLLCYLFGLSFLSFFGLFFLVLWFLKKKPLFWWFVLLLFLVNILVFRTLTLFLFFSLLFYLCSREKNRMLSVSGNFSFLQWPLILTFFVLVFDLYFFSTNFRFMLGASCFLFFLIMLFYCRYFFKNVSVISDLILSFVFSQLFFILYFLPFGNITNAGVMTISLLALVNYQKNHSLKQLLVLMILCALLLFLSGIKPR</sequence>
<accession>A0A1G1XJN2</accession>
<proteinExistence type="predicted"/>
<gene>
    <name evidence="2" type="ORF">A2570_01800</name>
</gene>
<feature type="transmembrane region" description="Helical" evidence="1">
    <location>
        <begin position="7"/>
        <end position="38"/>
    </location>
</feature>
<evidence type="ECO:0000313" key="3">
    <source>
        <dbReference type="Proteomes" id="UP000178570"/>
    </source>
</evidence>
<feature type="transmembrane region" description="Helical" evidence="1">
    <location>
        <begin position="44"/>
        <end position="75"/>
    </location>
</feature>
<evidence type="ECO:0000256" key="1">
    <source>
        <dbReference type="SAM" id="Phobius"/>
    </source>
</evidence>
<dbReference type="AlphaFoldDB" id="A0A1G1XJN2"/>
<comment type="caution">
    <text evidence="2">The sequence shown here is derived from an EMBL/GenBank/DDBJ whole genome shotgun (WGS) entry which is preliminary data.</text>
</comment>
<keyword evidence="1" id="KW-1133">Transmembrane helix</keyword>
<keyword evidence="1" id="KW-0812">Transmembrane</keyword>
<organism evidence="2 3">
    <name type="scientific">Candidatus Brennerbacteria bacterium RIFOXYD1_FULL_41_16</name>
    <dbReference type="NCBI Taxonomy" id="1797529"/>
    <lineage>
        <taxon>Bacteria</taxon>
        <taxon>Candidatus Brenneribacteriota</taxon>
    </lineage>
</organism>
<feature type="transmembrane region" description="Helical" evidence="1">
    <location>
        <begin position="87"/>
        <end position="110"/>
    </location>
</feature>
<feature type="transmembrane region" description="Helical" evidence="1">
    <location>
        <begin position="116"/>
        <end position="135"/>
    </location>
</feature>
<protein>
    <submittedName>
        <fullName evidence="2">Uncharacterized protein</fullName>
    </submittedName>
</protein>
<feature type="transmembrane region" description="Helical" evidence="1">
    <location>
        <begin position="142"/>
        <end position="161"/>
    </location>
</feature>
<dbReference type="EMBL" id="MHHY01000010">
    <property type="protein sequence ID" value="OGY40094.1"/>
    <property type="molecule type" value="Genomic_DNA"/>
</dbReference>
<name>A0A1G1XJN2_9BACT</name>
<reference evidence="2 3" key="1">
    <citation type="journal article" date="2016" name="Nat. Commun.">
        <title>Thousands of microbial genomes shed light on interconnected biogeochemical processes in an aquifer system.</title>
        <authorList>
            <person name="Anantharaman K."/>
            <person name="Brown C.T."/>
            <person name="Hug L.A."/>
            <person name="Sharon I."/>
            <person name="Castelle C.J."/>
            <person name="Probst A.J."/>
            <person name="Thomas B.C."/>
            <person name="Singh A."/>
            <person name="Wilkins M.J."/>
            <person name="Karaoz U."/>
            <person name="Brodie E.L."/>
            <person name="Williams K.H."/>
            <person name="Hubbard S.S."/>
            <person name="Banfield J.F."/>
        </authorList>
    </citation>
    <scope>NUCLEOTIDE SEQUENCE [LARGE SCALE GENOMIC DNA]</scope>
</reference>
<keyword evidence="1" id="KW-0472">Membrane</keyword>
<evidence type="ECO:0000313" key="2">
    <source>
        <dbReference type="EMBL" id="OGY40094.1"/>
    </source>
</evidence>
<dbReference type="Proteomes" id="UP000178570">
    <property type="component" value="Unassembled WGS sequence"/>
</dbReference>